<proteinExistence type="predicted"/>
<dbReference type="EMBL" id="BATC01000058">
    <property type="protein sequence ID" value="GAD60213.1"/>
    <property type="molecule type" value="Genomic_DNA"/>
</dbReference>
<dbReference type="AlphaFoldDB" id="A0A8E0ND52"/>
<dbReference type="Proteomes" id="UP000016569">
    <property type="component" value="Unassembled WGS sequence"/>
</dbReference>
<keyword evidence="1" id="KW-0969">Cilium</keyword>
<keyword evidence="1" id="KW-0966">Cell projection</keyword>
<keyword evidence="1" id="KW-0282">Flagellum</keyword>
<gene>
    <name evidence="1" type="ORF">MBEBAB_2463</name>
</gene>
<name>A0A8E0ND52_9CAUL</name>
<organism evidence="1 2">
    <name type="scientific">Brevundimonas abyssalis TAR-001</name>
    <dbReference type="NCBI Taxonomy" id="1391729"/>
    <lineage>
        <taxon>Bacteria</taxon>
        <taxon>Pseudomonadati</taxon>
        <taxon>Pseudomonadota</taxon>
        <taxon>Alphaproteobacteria</taxon>
        <taxon>Caulobacterales</taxon>
        <taxon>Caulobacteraceae</taxon>
        <taxon>Brevundimonas</taxon>
    </lineage>
</organism>
<protein>
    <submittedName>
        <fullName evidence="1">Flagellar basal-body protein flbY</fullName>
    </submittedName>
</protein>
<dbReference type="RefSeq" id="WP_021698307.1">
    <property type="nucleotide sequence ID" value="NZ_BATC01000058.1"/>
</dbReference>
<evidence type="ECO:0000313" key="2">
    <source>
        <dbReference type="Proteomes" id="UP000016569"/>
    </source>
</evidence>
<evidence type="ECO:0000313" key="1">
    <source>
        <dbReference type="EMBL" id="GAD60213.1"/>
    </source>
</evidence>
<comment type="caution">
    <text evidence="1">The sequence shown here is derived from an EMBL/GenBank/DDBJ whole genome shotgun (WGS) entry which is preliminary data.</text>
</comment>
<sequence length="141" mass="15094">MTPAEHATHLTALTERLTARLTEETRCFEARRPQDVAAGVAETQEMANLYRRETARVKADRRLLEDLPTAERDTLIAATQAFEAVLARHNRALEAAKTITEGLVQAIAQEVAAARAQGAGYGAGGRAAGVDGRAVTLNKTA</sequence>
<accession>A0A8E0ND52</accession>
<keyword evidence="2" id="KW-1185">Reference proteome</keyword>
<reference evidence="2" key="1">
    <citation type="journal article" date="2013" name="Genome Announc.">
        <title>Draft Genome Sequence of the Dimorphic Prosthecate Bacterium Brevundimonas abyssalis TAR-001T.</title>
        <authorList>
            <person name="Tsubouchi T."/>
            <person name="Nishi S."/>
            <person name="Usui K."/>
            <person name="Shimane Y."/>
            <person name="Takaki Y."/>
            <person name="Maruyama T."/>
            <person name="Hatada Y."/>
        </authorList>
    </citation>
    <scope>NUCLEOTIDE SEQUENCE [LARGE SCALE GENOMIC DNA]</scope>
    <source>
        <strain evidence="2">TAR-001</strain>
    </source>
</reference>
<dbReference type="OrthoDB" id="7632623at2"/>